<dbReference type="InterPro" id="IPR036930">
    <property type="entry name" value="WGR_dom_sf"/>
</dbReference>
<keyword evidence="3" id="KW-1185">Reference proteome</keyword>
<dbReference type="InterPro" id="IPR049809">
    <property type="entry name" value="YehF/YfeS-like_WGR"/>
</dbReference>
<dbReference type="Pfam" id="PF05406">
    <property type="entry name" value="WGR"/>
    <property type="match status" value="1"/>
</dbReference>
<dbReference type="EMBL" id="CP118099">
    <property type="protein sequence ID" value="WDH77251.1"/>
    <property type="molecule type" value="Genomic_DNA"/>
</dbReference>
<evidence type="ECO:0000313" key="2">
    <source>
        <dbReference type="EMBL" id="WDH77251.1"/>
    </source>
</evidence>
<name>A0ABY7X5V2_9BACL</name>
<dbReference type="SUPFAM" id="SSF142921">
    <property type="entry name" value="WGR domain-like"/>
    <property type="match status" value="1"/>
</dbReference>
<organism evidence="2 3">
    <name type="scientific">Exiguobacterium marinum</name>
    <dbReference type="NCBI Taxonomy" id="273528"/>
    <lineage>
        <taxon>Bacteria</taxon>
        <taxon>Bacillati</taxon>
        <taxon>Bacillota</taxon>
        <taxon>Bacilli</taxon>
        <taxon>Bacillales</taxon>
        <taxon>Bacillales Family XII. Incertae Sedis</taxon>
        <taxon>Exiguobacterium</taxon>
    </lineage>
</organism>
<dbReference type="CDD" id="cd07996">
    <property type="entry name" value="WGR_MMR_like"/>
    <property type="match status" value="1"/>
</dbReference>
<evidence type="ECO:0000313" key="3">
    <source>
        <dbReference type="Proteomes" id="UP001213680"/>
    </source>
</evidence>
<dbReference type="Proteomes" id="UP001213680">
    <property type="component" value="Chromosome"/>
</dbReference>
<reference evidence="2 3" key="1">
    <citation type="submission" date="2023-02" db="EMBL/GenBank/DDBJ databases">
        <title>A bacterium isolated from plastisphere.</title>
        <authorList>
            <person name="Sun Y."/>
        </authorList>
    </citation>
    <scope>NUCLEOTIDE SEQUENCE [LARGE SCALE GENOMIC DNA]</scope>
    <source>
        <strain evidence="3">a-1</strain>
    </source>
</reference>
<proteinExistence type="predicted"/>
<protein>
    <submittedName>
        <fullName evidence="2">WGR domain-containing protein</fullName>
    </submittedName>
</protein>
<accession>A0ABY7X5V2</accession>
<gene>
    <name evidence="2" type="ORF">PTI97_06970</name>
</gene>
<feature type="domain" description="WGR" evidence="1">
    <location>
        <begin position="10"/>
        <end position="59"/>
    </location>
</feature>
<sequence>MIKRSFEQVTKYWNILVDGDEYAVNYGKIGTIGKVQVKSFESDLACMKEAENLIRQKLRSRGSVYI</sequence>
<dbReference type="InterPro" id="IPR008893">
    <property type="entry name" value="WGR_domain"/>
</dbReference>
<evidence type="ECO:0000259" key="1">
    <source>
        <dbReference type="Pfam" id="PF05406"/>
    </source>
</evidence>
<dbReference type="RefSeq" id="WP_214702040.1">
    <property type="nucleotide sequence ID" value="NZ_CP118099.1"/>
</dbReference>
<dbReference type="Gene3D" id="2.20.140.10">
    <property type="entry name" value="WGR domain"/>
    <property type="match status" value="1"/>
</dbReference>